<dbReference type="Proteomes" id="UP000230750">
    <property type="component" value="Unassembled WGS sequence"/>
</dbReference>
<evidence type="ECO:0000313" key="8">
    <source>
        <dbReference type="EMBL" id="PIK54934.1"/>
    </source>
</evidence>
<protein>
    <submittedName>
        <fullName evidence="8">Putative sorting nexin-8</fullName>
    </submittedName>
</protein>
<feature type="domain" description="Sorting nexin 8/Mvp1 BAR" evidence="7">
    <location>
        <begin position="12"/>
        <end position="193"/>
    </location>
</feature>
<gene>
    <name evidence="8" type="ORF">BSL78_08143</name>
</gene>
<keyword evidence="3" id="KW-0813">Transport</keyword>
<evidence type="ECO:0000256" key="2">
    <source>
        <dbReference type="ARBA" id="ARBA00010883"/>
    </source>
</evidence>
<accession>A0A2G8L3U3</accession>
<proteinExistence type="inferred from homology"/>
<sequence length="257" mass="29151">MFNSLSHIKETIDNDVRRKIDTARGMLSFAKELNSLGSDPQPVSAWAMGQNEIWPKIKDNLKTISTEFSTLSEQYAQQSKLSLDAVVERLALQLDLLQAYKDLCERHEKGVLRDHQSALNKMANIKKKKMTATIKGSEHVGEVEQLSSRIIEQESQIMTMENRNYFSLHCLQMETQLVYANIQIVADTMQALAKCEQRGHQERRLTANCAMEESFWRRGRNLTKVEKLPTAAAARNQSLTPRDACPPTNVMASSLPE</sequence>
<dbReference type="OrthoDB" id="10064318at2759"/>
<dbReference type="InterPro" id="IPR045734">
    <property type="entry name" value="Snx8_BAR_dom"/>
</dbReference>
<dbReference type="Pfam" id="PF19566">
    <property type="entry name" value="Snx8_BAR_dom"/>
    <property type="match status" value="1"/>
</dbReference>
<dbReference type="PANTHER" id="PTHR46571">
    <property type="entry name" value="SORTING NEXIN-8"/>
    <property type="match status" value="1"/>
</dbReference>
<name>A0A2G8L3U3_STIJA</name>
<dbReference type="PANTHER" id="PTHR46571:SF1">
    <property type="entry name" value="SORTING NEXIN-8"/>
    <property type="match status" value="1"/>
</dbReference>
<dbReference type="AlphaFoldDB" id="A0A2G8L3U3"/>
<keyword evidence="5" id="KW-0472">Membrane</keyword>
<evidence type="ECO:0000256" key="1">
    <source>
        <dbReference type="ARBA" id="ARBA00004170"/>
    </source>
</evidence>
<evidence type="ECO:0000256" key="4">
    <source>
        <dbReference type="ARBA" id="ARBA00022927"/>
    </source>
</evidence>
<evidence type="ECO:0000256" key="6">
    <source>
        <dbReference type="SAM" id="MobiDB-lite"/>
    </source>
</evidence>
<keyword evidence="9" id="KW-1185">Reference proteome</keyword>
<comment type="subcellular location">
    <subcellularLocation>
        <location evidence="1">Membrane</location>
        <topology evidence="1">Peripheral membrane protein</topology>
    </subcellularLocation>
</comment>
<keyword evidence="4" id="KW-0653">Protein transport</keyword>
<dbReference type="InterPro" id="IPR028662">
    <property type="entry name" value="SNX8/Mvp1"/>
</dbReference>
<evidence type="ECO:0000256" key="5">
    <source>
        <dbReference type="ARBA" id="ARBA00023136"/>
    </source>
</evidence>
<comment type="similarity">
    <text evidence="2">Belongs to the sorting nexin family.</text>
</comment>
<feature type="region of interest" description="Disordered" evidence="6">
    <location>
        <begin position="233"/>
        <end position="257"/>
    </location>
</feature>
<dbReference type="GO" id="GO:0005829">
    <property type="term" value="C:cytosol"/>
    <property type="evidence" value="ECO:0007669"/>
    <property type="project" value="GOC"/>
</dbReference>
<reference evidence="8 9" key="1">
    <citation type="journal article" date="2017" name="PLoS Biol.">
        <title>The sea cucumber genome provides insights into morphological evolution and visceral regeneration.</title>
        <authorList>
            <person name="Zhang X."/>
            <person name="Sun L."/>
            <person name="Yuan J."/>
            <person name="Sun Y."/>
            <person name="Gao Y."/>
            <person name="Zhang L."/>
            <person name="Li S."/>
            <person name="Dai H."/>
            <person name="Hamel J.F."/>
            <person name="Liu C."/>
            <person name="Yu Y."/>
            <person name="Liu S."/>
            <person name="Lin W."/>
            <person name="Guo K."/>
            <person name="Jin S."/>
            <person name="Xu P."/>
            <person name="Storey K.B."/>
            <person name="Huan P."/>
            <person name="Zhang T."/>
            <person name="Zhou Y."/>
            <person name="Zhang J."/>
            <person name="Lin C."/>
            <person name="Li X."/>
            <person name="Xing L."/>
            <person name="Huo D."/>
            <person name="Sun M."/>
            <person name="Wang L."/>
            <person name="Mercier A."/>
            <person name="Li F."/>
            <person name="Yang H."/>
            <person name="Xiang J."/>
        </authorList>
    </citation>
    <scope>NUCLEOTIDE SEQUENCE [LARGE SCALE GENOMIC DNA]</scope>
    <source>
        <strain evidence="8">Shaxun</strain>
        <tissue evidence="8">Muscle</tissue>
    </source>
</reference>
<organism evidence="8 9">
    <name type="scientific">Stichopus japonicus</name>
    <name type="common">Sea cucumber</name>
    <dbReference type="NCBI Taxonomy" id="307972"/>
    <lineage>
        <taxon>Eukaryota</taxon>
        <taxon>Metazoa</taxon>
        <taxon>Echinodermata</taxon>
        <taxon>Eleutherozoa</taxon>
        <taxon>Echinozoa</taxon>
        <taxon>Holothuroidea</taxon>
        <taxon>Aspidochirotacea</taxon>
        <taxon>Aspidochirotida</taxon>
        <taxon>Stichopodidae</taxon>
        <taxon>Apostichopus</taxon>
    </lineage>
</organism>
<dbReference type="GO" id="GO:0006886">
    <property type="term" value="P:intracellular protein transport"/>
    <property type="evidence" value="ECO:0007669"/>
    <property type="project" value="TreeGrafter"/>
</dbReference>
<evidence type="ECO:0000256" key="3">
    <source>
        <dbReference type="ARBA" id="ARBA00022448"/>
    </source>
</evidence>
<evidence type="ECO:0000313" key="9">
    <source>
        <dbReference type="Proteomes" id="UP000230750"/>
    </source>
</evidence>
<dbReference type="GO" id="GO:0031901">
    <property type="term" value="C:early endosome membrane"/>
    <property type="evidence" value="ECO:0007669"/>
    <property type="project" value="TreeGrafter"/>
</dbReference>
<evidence type="ECO:0000259" key="7">
    <source>
        <dbReference type="Pfam" id="PF19566"/>
    </source>
</evidence>
<dbReference type="EMBL" id="MRZV01000229">
    <property type="protein sequence ID" value="PIK54934.1"/>
    <property type="molecule type" value="Genomic_DNA"/>
</dbReference>
<dbReference type="STRING" id="307972.A0A2G8L3U3"/>
<comment type="caution">
    <text evidence="8">The sequence shown here is derived from an EMBL/GenBank/DDBJ whole genome shotgun (WGS) entry which is preliminary data.</text>
</comment>
<dbReference type="GO" id="GO:0035091">
    <property type="term" value="F:phosphatidylinositol binding"/>
    <property type="evidence" value="ECO:0007669"/>
    <property type="project" value="InterPro"/>
</dbReference>
<dbReference type="GO" id="GO:0034498">
    <property type="term" value="P:early endosome to Golgi transport"/>
    <property type="evidence" value="ECO:0007669"/>
    <property type="project" value="TreeGrafter"/>
</dbReference>